<sequence>MHNDNQPQPKQKWSKMYTAVLIANALYIVLFYFITASFA</sequence>
<keyword evidence="1" id="KW-1133">Transmembrane helix</keyword>
<organism evidence="2 3">
    <name type="scientific">Winogradskyella eximia</name>
    <dbReference type="NCBI Taxonomy" id="262006"/>
    <lineage>
        <taxon>Bacteria</taxon>
        <taxon>Pseudomonadati</taxon>
        <taxon>Bacteroidota</taxon>
        <taxon>Flavobacteriia</taxon>
        <taxon>Flavobacteriales</taxon>
        <taxon>Flavobacteriaceae</taxon>
        <taxon>Winogradskyella</taxon>
    </lineage>
</organism>
<dbReference type="AlphaFoldDB" id="A0A3D9H047"/>
<keyword evidence="1" id="KW-0472">Membrane</keyword>
<gene>
    <name evidence="2" type="ORF">DFQ10_10758</name>
</gene>
<keyword evidence="1" id="KW-0812">Transmembrane</keyword>
<proteinExistence type="predicted"/>
<feature type="transmembrane region" description="Helical" evidence="1">
    <location>
        <begin position="16"/>
        <end position="34"/>
    </location>
</feature>
<dbReference type="Proteomes" id="UP000256980">
    <property type="component" value="Unassembled WGS sequence"/>
</dbReference>
<reference evidence="2 3" key="1">
    <citation type="submission" date="2018-07" db="EMBL/GenBank/DDBJ databases">
        <title>Genomic Encyclopedia of Type Strains, Phase III (KMG-III): the genomes of soil and plant-associated and newly described type strains.</title>
        <authorList>
            <person name="Whitman W."/>
        </authorList>
    </citation>
    <scope>NUCLEOTIDE SEQUENCE [LARGE SCALE GENOMIC DNA]</scope>
    <source>
        <strain evidence="2 3">CECT 7946</strain>
    </source>
</reference>
<protein>
    <submittedName>
        <fullName evidence="2">Uncharacterized protein</fullName>
    </submittedName>
</protein>
<evidence type="ECO:0000313" key="3">
    <source>
        <dbReference type="Proteomes" id="UP000256980"/>
    </source>
</evidence>
<name>A0A3D9H047_9FLAO</name>
<dbReference type="EMBL" id="QRDV01000007">
    <property type="protein sequence ID" value="RED42874.1"/>
    <property type="molecule type" value="Genomic_DNA"/>
</dbReference>
<accession>A0A3D9H047</accession>
<evidence type="ECO:0000256" key="1">
    <source>
        <dbReference type="SAM" id="Phobius"/>
    </source>
</evidence>
<comment type="caution">
    <text evidence="2">The sequence shown here is derived from an EMBL/GenBank/DDBJ whole genome shotgun (WGS) entry which is preliminary data.</text>
</comment>
<keyword evidence="3" id="KW-1185">Reference proteome</keyword>
<evidence type="ECO:0000313" key="2">
    <source>
        <dbReference type="EMBL" id="RED42874.1"/>
    </source>
</evidence>